<protein>
    <recommendedName>
        <fullName evidence="3">HK97 gp10 family phage protein</fullName>
    </recommendedName>
</protein>
<dbReference type="Proteomes" id="UP000185491">
    <property type="component" value="Chromosome"/>
</dbReference>
<dbReference type="AlphaFoldDB" id="A0A1L7D4F6"/>
<organism evidence="1 2">
    <name type="scientific">Corynebacterium phocae</name>
    <dbReference type="NCBI Taxonomy" id="161895"/>
    <lineage>
        <taxon>Bacteria</taxon>
        <taxon>Bacillati</taxon>
        <taxon>Actinomycetota</taxon>
        <taxon>Actinomycetes</taxon>
        <taxon>Mycobacteriales</taxon>
        <taxon>Corynebacteriaceae</taxon>
        <taxon>Corynebacterium</taxon>
    </lineage>
</organism>
<evidence type="ECO:0008006" key="3">
    <source>
        <dbReference type="Google" id="ProtNLM"/>
    </source>
</evidence>
<reference evidence="1 2" key="1">
    <citation type="submission" date="2014-08" db="EMBL/GenBank/DDBJ databases">
        <title>Complete genome sequence of Corynebacterium phocae M408/89/1(T)(=DSM 44612(T)), isolated from the common seal (Phoca vitulina).</title>
        <authorList>
            <person name="Ruckert C."/>
            <person name="Albersmeier A."/>
            <person name="Winkler A."/>
            <person name="Kalinowski J."/>
        </authorList>
    </citation>
    <scope>NUCLEOTIDE SEQUENCE [LARGE SCALE GENOMIC DNA]</scope>
    <source>
        <strain evidence="1 2">M408/89/1</strain>
    </source>
</reference>
<gene>
    <name evidence="1" type="ORF">CPHO_08330</name>
</gene>
<sequence length="120" mass="12922">MARKKIDLTSAAAKLRAATIKGVNEGAMALQAQALPLTPFRVGDLRNSSAISYARMISAGAAEAVVFYTSVYAVYQHEGAPGKIHPGTQMKFLEEPMNDPQLQAHIKATIKRHIGGQFRG</sequence>
<keyword evidence="2" id="KW-1185">Reference proteome</keyword>
<dbReference type="RefSeq" id="WP_075734859.1">
    <property type="nucleotide sequence ID" value="NZ_CP009249.1"/>
</dbReference>
<proteinExistence type="predicted"/>
<dbReference type="STRING" id="161895.CPHO_08330"/>
<evidence type="ECO:0000313" key="2">
    <source>
        <dbReference type="Proteomes" id="UP000185491"/>
    </source>
</evidence>
<accession>A0A1L7D4F6</accession>
<dbReference type="KEGG" id="cpho:CPHO_08330"/>
<dbReference type="OrthoDB" id="1954318at2"/>
<dbReference type="EMBL" id="CP009249">
    <property type="protein sequence ID" value="APT92891.1"/>
    <property type="molecule type" value="Genomic_DNA"/>
</dbReference>
<evidence type="ECO:0000313" key="1">
    <source>
        <dbReference type="EMBL" id="APT92891.1"/>
    </source>
</evidence>
<name>A0A1L7D4F6_9CORY</name>